<evidence type="ECO:0008006" key="3">
    <source>
        <dbReference type="Google" id="ProtNLM"/>
    </source>
</evidence>
<dbReference type="InterPro" id="IPR047705">
    <property type="entry name" value="AimR-like"/>
</dbReference>
<accession>A0A417YPG2</accession>
<dbReference type="EMBL" id="QWEH01000001">
    <property type="protein sequence ID" value="RHW35478.1"/>
    <property type="molecule type" value="Genomic_DNA"/>
</dbReference>
<dbReference type="Proteomes" id="UP000285456">
    <property type="component" value="Unassembled WGS sequence"/>
</dbReference>
<dbReference type="OrthoDB" id="2692106at2"/>
<dbReference type="AlphaFoldDB" id="A0A417YPG2"/>
<comment type="caution">
    <text evidence="1">The sequence shown here is derived from an EMBL/GenBank/DDBJ whole genome shotgun (WGS) entry which is preliminary data.</text>
</comment>
<gene>
    <name evidence="1" type="ORF">D1B32_02315</name>
</gene>
<name>A0A417YPG2_9BACI</name>
<dbReference type="NCBIfam" id="NF038310">
    <property type="entry name" value="lysogeny_AimR"/>
    <property type="match status" value="1"/>
</dbReference>
<protein>
    <recommendedName>
        <fullName evidence="3">Tetratricopeptide repeat protein</fullName>
    </recommendedName>
</protein>
<organism evidence="1 2">
    <name type="scientific">Oceanobacillus profundus</name>
    <dbReference type="NCBI Taxonomy" id="372463"/>
    <lineage>
        <taxon>Bacteria</taxon>
        <taxon>Bacillati</taxon>
        <taxon>Bacillota</taxon>
        <taxon>Bacilli</taxon>
        <taxon>Bacillales</taxon>
        <taxon>Bacillaceae</taxon>
        <taxon>Oceanobacillus</taxon>
    </lineage>
</organism>
<dbReference type="Pfam" id="PF22871">
    <property type="entry name" value="AimR"/>
    <property type="match status" value="1"/>
</dbReference>
<reference evidence="1 2" key="1">
    <citation type="journal article" date="2007" name="Int. J. Syst. Evol. Microbiol.">
        <title>Oceanobacillus profundus sp. nov., isolated from a deep-sea sediment core.</title>
        <authorList>
            <person name="Kim Y.G."/>
            <person name="Choi D.H."/>
            <person name="Hyun S."/>
            <person name="Cho B.C."/>
        </authorList>
    </citation>
    <scope>NUCLEOTIDE SEQUENCE [LARGE SCALE GENOMIC DNA]</scope>
    <source>
        <strain evidence="1 2">DSM 18246</strain>
    </source>
</reference>
<evidence type="ECO:0000313" key="1">
    <source>
        <dbReference type="EMBL" id="RHW35478.1"/>
    </source>
</evidence>
<sequence>MVIAKFMTPYSELTITEMMNILNLEKDAASAKESMKNICLHSKSQNIQKKGMEYLYIYGFIQELELLIQKNLESDNPSNRLWGGIYRIMVDQRCFKISPIETLDQLAYFRGRYSTKEPELLFLIELIQEKAYQHLNQFDKIGNLMVTHQQYFSEIEERLLVVFFKIRLYKINVVYHIMRNELIMARKYAYRALNMLDSPQLHAHVHTYLGLSYTHDAYESGIYHLDQALKISEDNNLYYMINILENYNIPFLSAHYKMVENIRTADKGEQAHIELAKGNNEKAIDILSEIPSKTPFQLYYLGKAKRDKGLLMKSYNHFIGKRSDYFFSKLPLDAMKKL</sequence>
<dbReference type="RefSeq" id="WP_095307857.1">
    <property type="nucleotide sequence ID" value="NZ_JAMAWL010000007.1"/>
</dbReference>
<evidence type="ECO:0000313" key="2">
    <source>
        <dbReference type="Proteomes" id="UP000285456"/>
    </source>
</evidence>
<keyword evidence="2" id="KW-1185">Reference proteome</keyword>
<proteinExistence type="predicted"/>